<feature type="domain" description="Cadherin" evidence="17">
    <location>
        <begin position="198"/>
        <end position="303"/>
    </location>
</feature>
<dbReference type="PROSITE" id="PS50268">
    <property type="entry name" value="CADHERIN_2"/>
    <property type="match status" value="2"/>
</dbReference>
<dbReference type="SUPFAM" id="SSF49899">
    <property type="entry name" value="Concanavalin A-like lectins/glucanases"/>
    <property type="match status" value="1"/>
</dbReference>
<keyword evidence="9 16" id="KW-0472">Membrane</keyword>
<dbReference type="GO" id="GO:0051965">
    <property type="term" value="P:positive regulation of synapse assembly"/>
    <property type="evidence" value="ECO:0007669"/>
    <property type="project" value="TreeGrafter"/>
</dbReference>
<dbReference type="Proteomes" id="UP000271974">
    <property type="component" value="Unassembled WGS sequence"/>
</dbReference>
<evidence type="ECO:0000256" key="3">
    <source>
        <dbReference type="ARBA" id="ARBA00022729"/>
    </source>
</evidence>
<evidence type="ECO:0000256" key="6">
    <source>
        <dbReference type="ARBA" id="ARBA00022889"/>
    </source>
</evidence>
<dbReference type="CDD" id="cd11304">
    <property type="entry name" value="Cadherin_repeat"/>
    <property type="match status" value="2"/>
</dbReference>
<dbReference type="GO" id="GO:0045211">
    <property type="term" value="C:postsynaptic membrane"/>
    <property type="evidence" value="ECO:0007669"/>
    <property type="project" value="UniProtKB-SubCell"/>
</dbReference>
<protein>
    <recommendedName>
        <fullName evidence="17">Cadherin domain-containing protein</fullName>
    </recommendedName>
</protein>
<keyword evidence="1" id="KW-1003">Cell membrane</keyword>
<keyword evidence="3" id="KW-0732">Signal</keyword>
<dbReference type="SUPFAM" id="SSF49313">
    <property type="entry name" value="Cadherin-like"/>
    <property type="match status" value="2"/>
</dbReference>
<comment type="similarity">
    <text evidence="13">Belongs to the calsyntenin family.</text>
</comment>
<sequence>PYLFCLVIEGTSTLYRESPIEQRIRSTLFFFGNGQSNLSLDMAPFVLTITFLLFSNVLAFSERNLYRPVIWSKLIEHDKPAFHGMIKENERVVQMRPSLSASDADEEGGARFICNYVILKNRRYPRAVPLPFDITVRNKLTGEAEIRVREGESLDFEQHRAYKFGIVAEDCGSPPKQSTKAYVEITVLDVNDHAPKFDNESYFAYMEEGKMYDSIVQVHASDEDGSKSFKEICNYELLSHNELFEITPEGVLRNKEPVDFKIHRNFILEAVAVDCGGRRSAPVFLNIAVLEHCRSGWSGLPDVVHYRAGQGQKMLAKGATLRLCEDDCQPASVNVKLTLANRHIGKGCDRDTYSINSQRKLCGASGDSNDLLPNPGSSGWSHNIPTDDGFEMDRIYSFDGENTALEVPLNAFNHTLHKRFTISAWLRHGYTETASGRTSKAKLPKEHIVCMSDGDGMNRHHYSLYFHGEKLVLLLRKEAEDVSSPEEMQVFRPAEFRWRLATTQDDAWHHYALNVDLSDEDEDGGVRLYIDGKLVITNDDNFEIIDDWPLHKTKRVHSTKLIVGACWQGGENTFSHYYKGYMAGLFILKGKTESEQVIRCLNNCKENLDFHAISDMSSGTSVSFNNDMTEFTISSRTVEEVNRLMGQVAYVNARSFPTPGYRNLTIETSIICEGQTIVLPLMERRILVEEQREPMFIITGYSNLTRMVYEFELGLRVFHDIRIFARSQPLEDSEEDDEDDLSVEEGGASMIKAAKLAKKFSKKMMEQSTLPKEESFLIDECHVIADPPLNLFIEHLSMPSELMETHGLEWTETNTGVVIRNADTIPNYENVIRNIHYYHNKPENLANRTLTLYCSSQNQRFISTKFIERLVAVHQAPAPARPANIQQNTHNAHQRLTQSKADAVHAAASSSLGMVAIIVVCVGFLLFMIVLGVFRIHAAHRRTQTVRVEDNPDMEWDNSELNITINPLDKEMFEYEDGAAPTFPEDSDSEEEESSMQGDYGDSTEEDEPPAVGKGAQANGDLEWDNTSF</sequence>
<evidence type="ECO:0000256" key="8">
    <source>
        <dbReference type="ARBA" id="ARBA00023018"/>
    </source>
</evidence>
<dbReference type="PANTHER" id="PTHR14139">
    <property type="entry name" value="CALSYNTENIN"/>
    <property type="match status" value="1"/>
</dbReference>
<feature type="region of interest" description="Disordered" evidence="15">
    <location>
        <begin position="976"/>
        <end position="1029"/>
    </location>
</feature>
<dbReference type="STRING" id="188477.A0A433UAT1"/>
<evidence type="ECO:0000256" key="9">
    <source>
        <dbReference type="ARBA" id="ARBA00023136"/>
    </source>
</evidence>
<dbReference type="InterPro" id="IPR002126">
    <property type="entry name" value="Cadherin-like_dom"/>
</dbReference>
<feature type="compositionally biased region" description="Acidic residues" evidence="15">
    <location>
        <begin position="985"/>
        <end position="994"/>
    </location>
</feature>
<evidence type="ECO:0000256" key="5">
    <source>
        <dbReference type="ARBA" id="ARBA00022837"/>
    </source>
</evidence>
<keyword evidence="6" id="KW-0130">Cell adhesion</keyword>
<keyword evidence="4" id="KW-0677">Repeat</keyword>
<keyword evidence="7 16" id="KW-1133">Transmembrane helix</keyword>
<dbReference type="InterPro" id="IPR013320">
    <property type="entry name" value="ConA-like_dom_sf"/>
</dbReference>
<organism evidence="18 19">
    <name type="scientific">Elysia chlorotica</name>
    <name type="common">Eastern emerald elysia</name>
    <name type="synonym">Sea slug</name>
    <dbReference type="NCBI Taxonomy" id="188477"/>
    <lineage>
        <taxon>Eukaryota</taxon>
        <taxon>Metazoa</taxon>
        <taxon>Spiralia</taxon>
        <taxon>Lophotrochozoa</taxon>
        <taxon>Mollusca</taxon>
        <taxon>Gastropoda</taxon>
        <taxon>Heterobranchia</taxon>
        <taxon>Euthyneura</taxon>
        <taxon>Panpulmonata</taxon>
        <taxon>Sacoglossa</taxon>
        <taxon>Placobranchoidea</taxon>
        <taxon>Plakobranchidae</taxon>
        <taxon>Elysia</taxon>
    </lineage>
</organism>
<evidence type="ECO:0000256" key="15">
    <source>
        <dbReference type="SAM" id="MobiDB-lite"/>
    </source>
</evidence>
<evidence type="ECO:0000256" key="1">
    <source>
        <dbReference type="ARBA" id="ARBA00022475"/>
    </source>
</evidence>
<dbReference type="GO" id="GO:0005509">
    <property type="term" value="F:calcium ion binding"/>
    <property type="evidence" value="ECO:0007669"/>
    <property type="project" value="UniProtKB-UniRule"/>
</dbReference>
<keyword evidence="5 14" id="KW-0106">Calcium</keyword>
<evidence type="ECO:0000256" key="4">
    <source>
        <dbReference type="ARBA" id="ARBA00022737"/>
    </source>
</evidence>
<feature type="non-terminal residue" evidence="18">
    <location>
        <position position="1"/>
    </location>
</feature>
<evidence type="ECO:0000256" key="14">
    <source>
        <dbReference type="PROSITE-ProRule" id="PRU00043"/>
    </source>
</evidence>
<dbReference type="EMBL" id="RQTK01000022">
    <property type="protein sequence ID" value="RUS90935.1"/>
    <property type="molecule type" value="Genomic_DNA"/>
</dbReference>
<dbReference type="PRINTS" id="PR00205">
    <property type="entry name" value="CADHERIN"/>
</dbReference>
<evidence type="ECO:0000256" key="10">
    <source>
        <dbReference type="ARBA" id="ARBA00023180"/>
    </source>
</evidence>
<evidence type="ECO:0000313" key="19">
    <source>
        <dbReference type="Proteomes" id="UP000271974"/>
    </source>
</evidence>
<keyword evidence="10" id="KW-0325">Glycoprotein</keyword>
<proteinExistence type="inferred from homology"/>
<dbReference type="GO" id="GO:0007156">
    <property type="term" value="P:homophilic cell adhesion via plasma membrane adhesion molecules"/>
    <property type="evidence" value="ECO:0007669"/>
    <property type="project" value="InterPro"/>
</dbReference>
<dbReference type="PROSITE" id="PS00232">
    <property type="entry name" value="CADHERIN_1"/>
    <property type="match status" value="1"/>
</dbReference>
<dbReference type="InterPro" id="IPR020894">
    <property type="entry name" value="Cadherin_CS"/>
</dbReference>
<keyword evidence="11" id="KW-0628">Postsynaptic cell membrane</keyword>
<dbReference type="Gene3D" id="2.60.40.60">
    <property type="entry name" value="Cadherins"/>
    <property type="match status" value="2"/>
</dbReference>
<gene>
    <name evidence="18" type="ORF">EGW08_001332</name>
</gene>
<evidence type="ECO:0000256" key="13">
    <source>
        <dbReference type="ARBA" id="ARBA00035015"/>
    </source>
</evidence>
<keyword evidence="8" id="KW-0770">Synapse</keyword>
<keyword evidence="2 16" id="KW-0812">Transmembrane</keyword>
<dbReference type="GO" id="GO:0009986">
    <property type="term" value="C:cell surface"/>
    <property type="evidence" value="ECO:0007669"/>
    <property type="project" value="TreeGrafter"/>
</dbReference>
<dbReference type="OrthoDB" id="10012272at2759"/>
<feature type="transmembrane region" description="Helical" evidence="16">
    <location>
        <begin position="912"/>
        <end position="934"/>
    </location>
</feature>
<keyword evidence="19" id="KW-1185">Reference proteome</keyword>
<dbReference type="InterPro" id="IPR015919">
    <property type="entry name" value="Cadherin-like_sf"/>
</dbReference>
<evidence type="ECO:0000256" key="16">
    <source>
        <dbReference type="SAM" id="Phobius"/>
    </source>
</evidence>
<dbReference type="SMART" id="SM00112">
    <property type="entry name" value="CA"/>
    <property type="match status" value="2"/>
</dbReference>
<evidence type="ECO:0000256" key="11">
    <source>
        <dbReference type="ARBA" id="ARBA00023257"/>
    </source>
</evidence>
<evidence type="ECO:0000259" key="17">
    <source>
        <dbReference type="PROSITE" id="PS50268"/>
    </source>
</evidence>
<dbReference type="Gene3D" id="2.60.120.200">
    <property type="match status" value="1"/>
</dbReference>
<evidence type="ECO:0000256" key="7">
    <source>
        <dbReference type="ARBA" id="ARBA00022989"/>
    </source>
</evidence>
<evidence type="ECO:0000313" key="18">
    <source>
        <dbReference type="EMBL" id="RUS90935.1"/>
    </source>
</evidence>
<accession>A0A433UAT1</accession>
<evidence type="ECO:0000256" key="12">
    <source>
        <dbReference type="ARBA" id="ARBA00035006"/>
    </source>
</evidence>
<evidence type="ECO:0000256" key="2">
    <source>
        <dbReference type="ARBA" id="ARBA00022692"/>
    </source>
</evidence>
<dbReference type="FunFam" id="2.60.40.60:FF:000025">
    <property type="entry name" value="Calsyntenin 1"/>
    <property type="match status" value="1"/>
</dbReference>
<dbReference type="PANTHER" id="PTHR14139:SF2">
    <property type="entry name" value="CALSYNTENIN-1"/>
    <property type="match status" value="1"/>
</dbReference>
<reference evidence="18 19" key="1">
    <citation type="submission" date="2019-01" db="EMBL/GenBank/DDBJ databases">
        <title>A draft genome assembly of the solar-powered sea slug Elysia chlorotica.</title>
        <authorList>
            <person name="Cai H."/>
            <person name="Li Q."/>
            <person name="Fang X."/>
            <person name="Li J."/>
            <person name="Curtis N.E."/>
            <person name="Altenburger A."/>
            <person name="Shibata T."/>
            <person name="Feng M."/>
            <person name="Maeda T."/>
            <person name="Schwartz J.A."/>
            <person name="Shigenobu S."/>
            <person name="Lundholm N."/>
            <person name="Nishiyama T."/>
            <person name="Yang H."/>
            <person name="Hasebe M."/>
            <person name="Li S."/>
            <person name="Pierce S.K."/>
            <person name="Wang J."/>
        </authorList>
    </citation>
    <scope>NUCLEOTIDE SEQUENCE [LARGE SCALE GENOMIC DNA]</scope>
    <source>
        <strain evidence="18">EC2010</strain>
        <tissue evidence="18">Whole organism of an adult</tissue>
    </source>
</reference>
<dbReference type="Pfam" id="PF19699">
    <property type="entry name" value="CLSTN_C"/>
    <property type="match status" value="1"/>
</dbReference>
<dbReference type="AlphaFoldDB" id="A0A433UAT1"/>
<feature type="domain" description="Cadherin" evidence="17">
    <location>
        <begin position="78"/>
        <end position="197"/>
    </location>
</feature>
<dbReference type="InterPro" id="IPR045588">
    <property type="entry name" value="CLSTN_C"/>
</dbReference>
<comment type="subcellular location">
    <subcellularLocation>
        <location evidence="12">Postsynaptic cell membrane</location>
        <topology evidence="12">Single-pass type I membrane protein</topology>
    </subcellularLocation>
</comment>
<dbReference type="GO" id="GO:0050806">
    <property type="term" value="P:positive regulation of synaptic transmission"/>
    <property type="evidence" value="ECO:0007669"/>
    <property type="project" value="TreeGrafter"/>
</dbReference>
<comment type="caution">
    <text evidence="18">The sequence shown here is derived from an EMBL/GenBank/DDBJ whole genome shotgun (WGS) entry which is preliminary data.</text>
</comment>
<name>A0A433UAT1_ELYCH</name>